<name>A0A1E4RQR0_9ASCO</name>
<dbReference type="AlphaFoldDB" id="A0A1E4RQR0"/>
<dbReference type="Pfam" id="PF00782">
    <property type="entry name" value="DSPc"/>
    <property type="match status" value="1"/>
</dbReference>
<dbReference type="GeneID" id="30992620"/>
<accession>A0A1E4RQR0</accession>
<dbReference type="STRING" id="984485.A0A1E4RQR0"/>
<feature type="domain" description="Tyrosine specific protein phosphatases" evidence="4">
    <location>
        <begin position="749"/>
        <end position="813"/>
    </location>
</feature>
<dbReference type="InterPro" id="IPR047949">
    <property type="entry name" value="PPS1_DSP"/>
</dbReference>
<organism evidence="5 6">
    <name type="scientific">Hyphopichia burtonii NRRL Y-1933</name>
    <dbReference type="NCBI Taxonomy" id="984485"/>
    <lineage>
        <taxon>Eukaryota</taxon>
        <taxon>Fungi</taxon>
        <taxon>Dikarya</taxon>
        <taxon>Ascomycota</taxon>
        <taxon>Saccharomycotina</taxon>
        <taxon>Pichiomycetes</taxon>
        <taxon>Debaryomycetaceae</taxon>
        <taxon>Hyphopichia</taxon>
    </lineage>
</organism>
<dbReference type="InterPro" id="IPR020422">
    <property type="entry name" value="TYR_PHOSPHATASE_DUAL_dom"/>
</dbReference>
<dbReference type="PROSITE" id="PS50054">
    <property type="entry name" value="TYR_PHOSPHATASE_DUAL"/>
    <property type="match status" value="1"/>
</dbReference>
<dbReference type="InterPro" id="IPR053239">
    <property type="entry name" value="Dual_spec_PTase"/>
</dbReference>
<protein>
    <submittedName>
        <fullName evidence="5">Uncharacterized protein</fullName>
    </submittedName>
</protein>
<reference evidence="6" key="1">
    <citation type="submission" date="2016-05" db="EMBL/GenBank/DDBJ databases">
        <title>Comparative genomics of biotechnologically important yeasts.</title>
        <authorList>
            <consortium name="DOE Joint Genome Institute"/>
            <person name="Riley R."/>
            <person name="Haridas S."/>
            <person name="Wolfe K.H."/>
            <person name="Lopes M.R."/>
            <person name="Hittinger C.T."/>
            <person name="Goker M."/>
            <person name="Salamov A."/>
            <person name="Wisecaver J."/>
            <person name="Long T.M."/>
            <person name="Aerts A.L."/>
            <person name="Barry K."/>
            <person name="Choi C."/>
            <person name="Clum A."/>
            <person name="Coughlan A.Y."/>
            <person name="Deshpande S."/>
            <person name="Douglass A.P."/>
            <person name="Hanson S.J."/>
            <person name="Klenk H.-P."/>
            <person name="Labutti K."/>
            <person name="Lapidus A."/>
            <person name="Lindquist E."/>
            <person name="Lipzen A."/>
            <person name="Meier-Kolthoff J.P."/>
            <person name="Ohm R.A."/>
            <person name="Otillar R.P."/>
            <person name="Pangilinan J."/>
            <person name="Peng Y."/>
            <person name="Rokas A."/>
            <person name="Rosa C.A."/>
            <person name="Scheuner C."/>
            <person name="Sibirny A.A."/>
            <person name="Slot J.C."/>
            <person name="Stielow J.B."/>
            <person name="Sun H."/>
            <person name="Kurtzman C.P."/>
            <person name="Blackwell M."/>
            <person name="Grigoriev I.V."/>
            <person name="Jeffries T.W."/>
        </authorList>
    </citation>
    <scope>NUCLEOTIDE SEQUENCE [LARGE SCALE GENOMIC DNA]</scope>
    <source>
        <strain evidence="6">NRRL Y-1933</strain>
    </source>
</reference>
<gene>
    <name evidence="5" type="ORF">HYPBUDRAFT_100734</name>
</gene>
<dbReference type="PROSITE" id="PS50056">
    <property type="entry name" value="TYR_PHOSPHATASE_2"/>
    <property type="match status" value="1"/>
</dbReference>
<keyword evidence="2" id="KW-0904">Protein phosphatase</keyword>
<evidence type="ECO:0000256" key="1">
    <source>
        <dbReference type="ARBA" id="ARBA00022801"/>
    </source>
</evidence>
<dbReference type="GO" id="GO:0008138">
    <property type="term" value="F:protein tyrosine/serine/threonine phosphatase activity"/>
    <property type="evidence" value="ECO:0007669"/>
    <property type="project" value="InterPro"/>
</dbReference>
<dbReference type="SMART" id="SM00195">
    <property type="entry name" value="DSPc"/>
    <property type="match status" value="1"/>
</dbReference>
<dbReference type="InterPro" id="IPR000387">
    <property type="entry name" value="Tyr_Pase_dom"/>
</dbReference>
<dbReference type="GO" id="GO:0033260">
    <property type="term" value="P:nuclear DNA replication"/>
    <property type="evidence" value="ECO:0007669"/>
    <property type="project" value="InterPro"/>
</dbReference>
<feature type="domain" description="Tyrosine-protein phosphatase" evidence="3">
    <location>
        <begin position="645"/>
        <end position="826"/>
    </location>
</feature>
<dbReference type="Proteomes" id="UP000095085">
    <property type="component" value="Unassembled WGS sequence"/>
</dbReference>
<keyword evidence="1" id="KW-0378">Hydrolase</keyword>
<dbReference type="EMBL" id="KV454538">
    <property type="protein sequence ID" value="ODV69624.1"/>
    <property type="molecule type" value="Genomic_DNA"/>
</dbReference>
<dbReference type="PANTHER" id="PTHR47550:SF1">
    <property type="entry name" value="DUAL SPECIFICITY PROTEIN PHOSPHATASE PPS1"/>
    <property type="match status" value="1"/>
</dbReference>
<dbReference type="OrthoDB" id="273181at2759"/>
<dbReference type="SUPFAM" id="SSF52799">
    <property type="entry name" value="(Phosphotyrosine protein) phosphatases II"/>
    <property type="match status" value="1"/>
</dbReference>
<dbReference type="SMART" id="SM00404">
    <property type="entry name" value="PTPc_motif"/>
    <property type="match status" value="1"/>
</dbReference>
<dbReference type="Gene3D" id="3.90.190.10">
    <property type="entry name" value="Protein tyrosine phosphatase superfamily"/>
    <property type="match status" value="1"/>
</dbReference>
<dbReference type="RefSeq" id="XP_020078691.1">
    <property type="nucleotide sequence ID" value="XM_020218070.1"/>
</dbReference>
<dbReference type="InterPro" id="IPR003595">
    <property type="entry name" value="Tyr_Pase_cat"/>
</dbReference>
<dbReference type="InterPro" id="IPR000340">
    <property type="entry name" value="Dual-sp_phosphatase_cat-dom"/>
</dbReference>
<dbReference type="CDD" id="cd14516">
    <property type="entry name" value="DSP_fungal_PPS1"/>
    <property type="match status" value="1"/>
</dbReference>
<evidence type="ECO:0000313" key="6">
    <source>
        <dbReference type="Proteomes" id="UP000095085"/>
    </source>
</evidence>
<evidence type="ECO:0000259" key="3">
    <source>
        <dbReference type="PROSITE" id="PS50054"/>
    </source>
</evidence>
<keyword evidence="6" id="KW-1185">Reference proteome</keyword>
<proteinExistence type="predicted"/>
<evidence type="ECO:0000259" key="4">
    <source>
        <dbReference type="PROSITE" id="PS50056"/>
    </source>
</evidence>
<dbReference type="InterPro" id="IPR016130">
    <property type="entry name" value="Tyr_Pase_AS"/>
</dbReference>
<evidence type="ECO:0000256" key="2">
    <source>
        <dbReference type="ARBA" id="ARBA00022912"/>
    </source>
</evidence>
<dbReference type="PROSITE" id="PS00383">
    <property type="entry name" value="TYR_PHOSPHATASE_1"/>
    <property type="match status" value="1"/>
</dbReference>
<dbReference type="PANTHER" id="PTHR47550">
    <property type="entry name" value="DUAL SPECIFICITY PROTEIN PHOSPHATASE PPS1"/>
    <property type="match status" value="1"/>
</dbReference>
<dbReference type="GO" id="GO:0005634">
    <property type="term" value="C:nucleus"/>
    <property type="evidence" value="ECO:0007669"/>
    <property type="project" value="GOC"/>
</dbReference>
<dbReference type="InterPro" id="IPR029021">
    <property type="entry name" value="Prot-tyrosine_phosphatase-like"/>
</dbReference>
<evidence type="ECO:0000313" key="5">
    <source>
        <dbReference type="EMBL" id="ODV69624.1"/>
    </source>
</evidence>
<sequence>MKSSKRSSSSSNDLLYERDRFKARLQTFNKHNCNDIDKMCEVCEDIGSKTTKLNIINSHPIEDDIDEDMSPLDSKSKFYQKLRLVSNEELPIKILESSQIDPIFDWYFNKKLPPTSIMFPWLHGLHEDNFAQKLFFLYQQQVQKSKGHDESMNFRPQNIRFLMCIKTSKKMEESLKNSINVDEILTRIQTSKQEVIHSVTDIISSIFDGENQHLIDLITKDCFKLGFVPTFLNLDPEKGVSLRNFHIQVAKLALCSDFIIYGLDESKKKSLARLLYIAQRNYDSSIPTNVFILDNLSKISKKSLITKIDDNLLNLEINKKTQLNLINSNLNSNDVLSWDNDYQFKEKIETTKMSSATKISFNVWVGNIWDFQIKSYYQNENKQIDPVDLSDLYFDPKNSIISKNDSSKPFDILSILPPPKSNWKLSIHCHKDAHFPSSTKLSQLIFNHDSLNSSTNIEFPPSGSVGLGDCKKDNLMLIVNTCKLLYLVSSSCLIYCSDGYTESSLLVLCYIIYLKYVSLDEAMLKLHLEYGRPFYIFNSDVGILKKLEIILKRLSPSNPAFKKHTNWSRNMENLTNVEINELLLTPTNSGSSTESNTNKYKLGYIANDSDDFDSDSSYDSSSEDEDLSIPTYLSNDWVKDVEGSLPSRILPYLYLGSLKHANSLTLLQKLGISKVISVGECLDWLHDYKFQQNHDIIIDEIDNGNIEIYNIQPNLKKIKASSKISSIDTVVKINNLQDDGIDELTHTLPNILNYINDVYKDSKILVHCRVGVSRSATVCIAEVMKRFNISLPKAYLYVRVRRLNIVIQPNLRFMYELFKWEEQEKLKEKEKKSKLLREIDWFVMCREITRLNIPYLSS</sequence>